<name>A0A426YFP9_ENSVE</name>
<dbReference type="EMBL" id="AMZH03012690">
    <property type="protein sequence ID" value="RRT50574.1"/>
    <property type="molecule type" value="Genomic_DNA"/>
</dbReference>
<reference evidence="2 3" key="1">
    <citation type="journal article" date="2014" name="Agronomy (Basel)">
        <title>A Draft Genome Sequence for Ensete ventricosum, the Drought-Tolerant Tree Against Hunger.</title>
        <authorList>
            <person name="Harrison J."/>
            <person name="Moore K.A."/>
            <person name="Paszkiewicz K."/>
            <person name="Jones T."/>
            <person name="Grant M."/>
            <person name="Ambacheew D."/>
            <person name="Muzemil S."/>
            <person name="Studholme D.J."/>
        </authorList>
    </citation>
    <scope>NUCLEOTIDE SEQUENCE [LARGE SCALE GENOMIC DNA]</scope>
</reference>
<feature type="compositionally biased region" description="Polar residues" evidence="1">
    <location>
        <begin position="98"/>
        <end position="107"/>
    </location>
</feature>
<comment type="caution">
    <text evidence="2">The sequence shown here is derived from an EMBL/GenBank/DDBJ whole genome shotgun (WGS) entry which is preliminary data.</text>
</comment>
<evidence type="ECO:0000256" key="1">
    <source>
        <dbReference type="SAM" id="MobiDB-lite"/>
    </source>
</evidence>
<evidence type="ECO:0000313" key="3">
    <source>
        <dbReference type="Proteomes" id="UP000287651"/>
    </source>
</evidence>
<accession>A0A426YFP9</accession>
<feature type="region of interest" description="Disordered" evidence="1">
    <location>
        <begin position="77"/>
        <end position="122"/>
    </location>
</feature>
<feature type="compositionally biased region" description="Low complexity" evidence="1">
    <location>
        <begin position="108"/>
        <end position="119"/>
    </location>
</feature>
<dbReference type="Proteomes" id="UP000287651">
    <property type="component" value="Unassembled WGS sequence"/>
</dbReference>
<sequence length="180" mass="20207">MVCSPRTGLQGGHNSGKLQMKFPCASQQKSTTASIFWPTESMRATRFCAPTRISEENPIGEPLLGSGISTDVAVVSFEPSRGPTSSRLWTLRDRRSVQNRPWAQRQQSSSKKSSGSSGYKKSRTILQEEQKKWVEEYQVATEDGKKKTIGSRRRYHRADITVKMSHYQGMMVQSESNSSL</sequence>
<evidence type="ECO:0000313" key="2">
    <source>
        <dbReference type="EMBL" id="RRT50574.1"/>
    </source>
</evidence>
<protein>
    <submittedName>
        <fullName evidence="2">Uncharacterized protein</fullName>
    </submittedName>
</protein>
<proteinExistence type="predicted"/>
<gene>
    <name evidence="2" type="ORF">B296_00033394</name>
</gene>
<dbReference type="AlphaFoldDB" id="A0A426YFP9"/>
<organism evidence="2 3">
    <name type="scientific">Ensete ventricosum</name>
    <name type="common">Abyssinian banana</name>
    <name type="synonym">Musa ensete</name>
    <dbReference type="NCBI Taxonomy" id="4639"/>
    <lineage>
        <taxon>Eukaryota</taxon>
        <taxon>Viridiplantae</taxon>
        <taxon>Streptophyta</taxon>
        <taxon>Embryophyta</taxon>
        <taxon>Tracheophyta</taxon>
        <taxon>Spermatophyta</taxon>
        <taxon>Magnoliopsida</taxon>
        <taxon>Liliopsida</taxon>
        <taxon>Zingiberales</taxon>
        <taxon>Musaceae</taxon>
        <taxon>Ensete</taxon>
    </lineage>
</organism>